<name>A0AAU9JWD6_9CILI</name>
<evidence type="ECO:0000313" key="3">
    <source>
        <dbReference type="Proteomes" id="UP001162131"/>
    </source>
</evidence>
<dbReference type="PROSITE" id="PS50096">
    <property type="entry name" value="IQ"/>
    <property type="match status" value="1"/>
</dbReference>
<feature type="compositionally biased region" description="Basic and acidic residues" evidence="1">
    <location>
        <begin position="381"/>
        <end position="390"/>
    </location>
</feature>
<protein>
    <submittedName>
        <fullName evidence="2">Uncharacterized protein</fullName>
    </submittedName>
</protein>
<keyword evidence="3" id="KW-1185">Reference proteome</keyword>
<evidence type="ECO:0000313" key="2">
    <source>
        <dbReference type="EMBL" id="CAG9329931.1"/>
    </source>
</evidence>
<feature type="compositionally biased region" description="Basic and acidic residues" evidence="1">
    <location>
        <begin position="403"/>
        <end position="428"/>
    </location>
</feature>
<proteinExistence type="predicted"/>
<dbReference type="Proteomes" id="UP001162131">
    <property type="component" value="Unassembled WGS sequence"/>
</dbReference>
<dbReference type="AlphaFoldDB" id="A0AAU9JWD6"/>
<organism evidence="2 3">
    <name type="scientific">Blepharisma stoltei</name>
    <dbReference type="NCBI Taxonomy" id="1481888"/>
    <lineage>
        <taxon>Eukaryota</taxon>
        <taxon>Sar</taxon>
        <taxon>Alveolata</taxon>
        <taxon>Ciliophora</taxon>
        <taxon>Postciliodesmatophora</taxon>
        <taxon>Heterotrichea</taxon>
        <taxon>Heterotrichida</taxon>
        <taxon>Blepharismidae</taxon>
        <taxon>Blepharisma</taxon>
    </lineage>
</organism>
<feature type="region of interest" description="Disordered" evidence="1">
    <location>
        <begin position="381"/>
        <end position="428"/>
    </location>
</feature>
<evidence type="ECO:0000256" key="1">
    <source>
        <dbReference type="SAM" id="MobiDB-lite"/>
    </source>
</evidence>
<sequence>MVELALIRRMQARIDNLFEKHCYESGIAMLERFSGLAKDYPGHRDLIFEHVKTILFLCLEIVKNIPENETSIYLISSCYKLIKPHSILNLSEIFNIKQVLGKLYYESKKFIKAEKFFQASYKLSKEIPLSAEILEFYLFYSKFNLEFQNKVIASSKFAKKILKNANKINADKIDIANLQEKALKILIKIEIGAKNKENIIKLLDYARKLPYINTSKLMAWVNNRFQGLDYSDVVASSILNKYKENPKDRFPSTNTKSKLLLSYKESSLDSPKSPKSIQSRTFRLGSPINLSKRSCFSPESTRVNSPVNFNFKPKLLFNKNKSSRILKPQKQIIEKDQDSTDSTVTLESKPLEIKSEEENSPITLTSDSEINKETSKLFIKLSEDKEEPIKSESPNPNQNLEENTEKNDTTAIPKSEENKEINKNTEIKANEKDTKIMIKSEENKQINKNAEIKVKEDKFNDITKVSIMIQSYVRKLLAQRKFKNDQSKRKGFTGYIAYGRRKFNGILYFVTITYQGFDNQNLRKICGVLARNVDKMNIIVDAYPLVSGIKKPVFSCYSTEEITELLGVWDFEFLKSSLQPVLLDRVKIINNRIDFFATEKVSDPMKRLIYRGKGKLGTSNYYNIRIHEIIQGSVKGYMIAAFTLNQKMEKLLDMHQLIELFGTSQENIILNKVHEIISLLAVENNKLVIKKANPEPM</sequence>
<gene>
    <name evidence="2" type="ORF">BSTOLATCC_MIC50047</name>
</gene>
<comment type="caution">
    <text evidence="2">The sequence shown here is derived from an EMBL/GenBank/DDBJ whole genome shotgun (WGS) entry which is preliminary data.</text>
</comment>
<reference evidence="2" key="1">
    <citation type="submission" date="2021-09" db="EMBL/GenBank/DDBJ databases">
        <authorList>
            <consortium name="AG Swart"/>
            <person name="Singh M."/>
            <person name="Singh A."/>
            <person name="Seah K."/>
            <person name="Emmerich C."/>
        </authorList>
    </citation>
    <scope>NUCLEOTIDE SEQUENCE</scope>
    <source>
        <strain evidence="2">ATCC30299</strain>
    </source>
</reference>
<feature type="compositionally biased region" description="Polar residues" evidence="1">
    <location>
        <begin position="392"/>
        <end position="401"/>
    </location>
</feature>
<feature type="region of interest" description="Disordered" evidence="1">
    <location>
        <begin position="328"/>
        <end position="369"/>
    </location>
</feature>
<dbReference type="EMBL" id="CAJZBQ010000050">
    <property type="protein sequence ID" value="CAG9329931.1"/>
    <property type="molecule type" value="Genomic_DNA"/>
</dbReference>
<accession>A0AAU9JWD6</accession>